<dbReference type="InterPro" id="IPR001647">
    <property type="entry name" value="HTH_TetR"/>
</dbReference>
<gene>
    <name evidence="4" type="ORF">KCG34_20810</name>
</gene>
<evidence type="ECO:0000256" key="1">
    <source>
        <dbReference type="ARBA" id="ARBA00023125"/>
    </source>
</evidence>
<name>A0A975IXH0_9CAUL</name>
<dbReference type="SUPFAM" id="SSF46689">
    <property type="entry name" value="Homeodomain-like"/>
    <property type="match status" value="1"/>
</dbReference>
<feature type="domain" description="HTH tetR-type" evidence="3">
    <location>
        <begin position="1"/>
        <end position="50"/>
    </location>
</feature>
<dbReference type="KEGG" id="caul:KCG34_20810"/>
<dbReference type="AlphaFoldDB" id="A0A975IXH0"/>
<keyword evidence="1 2" id="KW-0238">DNA-binding</keyword>
<dbReference type="Gene3D" id="1.10.357.10">
    <property type="entry name" value="Tetracycline Repressor, domain 2"/>
    <property type="match status" value="1"/>
</dbReference>
<evidence type="ECO:0000259" key="3">
    <source>
        <dbReference type="PROSITE" id="PS50977"/>
    </source>
</evidence>
<proteinExistence type="predicted"/>
<evidence type="ECO:0000256" key="2">
    <source>
        <dbReference type="PROSITE-ProRule" id="PRU00335"/>
    </source>
</evidence>
<accession>A0A975IXH0</accession>
<dbReference type="Pfam" id="PF00440">
    <property type="entry name" value="TetR_N"/>
    <property type="match status" value="1"/>
</dbReference>
<reference evidence="4" key="1">
    <citation type="submission" date="2021-04" db="EMBL/GenBank/DDBJ databases">
        <title>The complete genome sequence of Caulobacter sp. S6.</title>
        <authorList>
            <person name="Tang Y."/>
            <person name="Ouyang W."/>
            <person name="Liu Q."/>
            <person name="Huang B."/>
            <person name="Guo Z."/>
            <person name="Lei P."/>
        </authorList>
    </citation>
    <scope>NUCLEOTIDE SEQUENCE</scope>
    <source>
        <strain evidence="4">S6</strain>
    </source>
</reference>
<evidence type="ECO:0000313" key="4">
    <source>
        <dbReference type="EMBL" id="QUD90870.1"/>
    </source>
</evidence>
<protein>
    <submittedName>
        <fullName evidence="4">TetR family transcriptional regulator</fullName>
    </submittedName>
</protein>
<keyword evidence="5" id="KW-1185">Reference proteome</keyword>
<evidence type="ECO:0000313" key="5">
    <source>
        <dbReference type="Proteomes" id="UP000676409"/>
    </source>
</evidence>
<dbReference type="EMBL" id="CP073078">
    <property type="protein sequence ID" value="QUD90870.1"/>
    <property type="molecule type" value="Genomic_DNA"/>
</dbReference>
<dbReference type="GO" id="GO:0003677">
    <property type="term" value="F:DNA binding"/>
    <property type="evidence" value="ECO:0007669"/>
    <property type="project" value="UniProtKB-UniRule"/>
</dbReference>
<dbReference type="PROSITE" id="PS50977">
    <property type="entry name" value="HTH_TETR_2"/>
    <property type="match status" value="1"/>
</dbReference>
<sequence>MVELVQEGQIAASAEQVAERAQVGLRTVFRHFNDMDSLFREMSLIVEDRVAREIEGGQFDGPWPERLAEVVRRRAALFELITPFKRAEASQRHRSRFLEQDIQRLNGRLRELLREIAPPEIVADAATFEALDLLFSFEAWDRLRREQRLSPDAARAVLLSAAQRLAG</sequence>
<dbReference type="InterPro" id="IPR009057">
    <property type="entry name" value="Homeodomain-like_sf"/>
</dbReference>
<feature type="DNA-binding region" description="H-T-H motif" evidence="2">
    <location>
        <begin position="13"/>
        <end position="32"/>
    </location>
</feature>
<organism evidence="4 5">
    <name type="scientific">Phenylobacterium montanum</name>
    <dbReference type="NCBI Taxonomy" id="2823693"/>
    <lineage>
        <taxon>Bacteria</taxon>
        <taxon>Pseudomonadati</taxon>
        <taxon>Pseudomonadota</taxon>
        <taxon>Alphaproteobacteria</taxon>
        <taxon>Caulobacterales</taxon>
        <taxon>Caulobacteraceae</taxon>
        <taxon>Phenylobacterium</taxon>
    </lineage>
</organism>
<dbReference type="Proteomes" id="UP000676409">
    <property type="component" value="Chromosome"/>
</dbReference>